<evidence type="ECO:0000313" key="2">
    <source>
        <dbReference type="Proteomes" id="UP000489600"/>
    </source>
</evidence>
<comment type="caution">
    <text evidence="1">The sequence shown here is derived from an EMBL/GenBank/DDBJ whole genome shotgun (WGS) entry which is preliminary data.</text>
</comment>
<name>A0A565C5Z2_9BRAS</name>
<gene>
    <name evidence="1" type="ORF">ANE_LOCUS19538</name>
</gene>
<sequence length="90" mass="9916">MEMKVYGIHRIRVSSYISFTGGKIAKSGEDSFMRNRDHLMVSAREDRLPASSRIQLPLPEIETVQITIPITTKGRGRKGNATIGGVLCLG</sequence>
<dbReference type="EMBL" id="CABITT030000006">
    <property type="protein sequence ID" value="VVB09094.1"/>
    <property type="molecule type" value="Genomic_DNA"/>
</dbReference>
<proteinExistence type="predicted"/>
<dbReference type="AlphaFoldDB" id="A0A565C5Z2"/>
<evidence type="ECO:0000313" key="1">
    <source>
        <dbReference type="EMBL" id="VVB09094.1"/>
    </source>
</evidence>
<keyword evidence="2" id="KW-1185">Reference proteome</keyword>
<protein>
    <submittedName>
        <fullName evidence="1">Uncharacterized protein</fullName>
    </submittedName>
</protein>
<reference evidence="1" key="1">
    <citation type="submission" date="2019-07" db="EMBL/GenBank/DDBJ databases">
        <authorList>
            <person name="Dittberner H."/>
        </authorList>
    </citation>
    <scope>NUCLEOTIDE SEQUENCE [LARGE SCALE GENOMIC DNA]</scope>
</reference>
<accession>A0A565C5Z2</accession>
<organism evidence="1 2">
    <name type="scientific">Arabis nemorensis</name>
    <dbReference type="NCBI Taxonomy" id="586526"/>
    <lineage>
        <taxon>Eukaryota</taxon>
        <taxon>Viridiplantae</taxon>
        <taxon>Streptophyta</taxon>
        <taxon>Embryophyta</taxon>
        <taxon>Tracheophyta</taxon>
        <taxon>Spermatophyta</taxon>
        <taxon>Magnoliopsida</taxon>
        <taxon>eudicotyledons</taxon>
        <taxon>Gunneridae</taxon>
        <taxon>Pentapetalae</taxon>
        <taxon>rosids</taxon>
        <taxon>malvids</taxon>
        <taxon>Brassicales</taxon>
        <taxon>Brassicaceae</taxon>
        <taxon>Arabideae</taxon>
        <taxon>Arabis</taxon>
    </lineage>
</organism>
<dbReference type="Proteomes" id="UP000489600">
    <property type="component" value="Unassembled WGS sequence"/>
</dbReference>